<name>A0A9W8YRE7_9PEZI</name>
<reference evidence="2" key="1">
    <citation type="submission" date="2022-10" db="EMBL/GenBank/DDBJ databases">
        <title>Tapping the CABI collections for fungal endophytes: first genome assemblies for Collariella, Neodidymelliopsis, Ascochyta clinopodiicola, Didymella pomorum, Didymosphaeria variabile, Neocosmospora piperis and Neocucurbitaria cava.</title>
        <authorList>
            <person name="Hill R."/>
        </authorList>
    </citation>
    <scope>NUCLEOTIDE SEQUENCE</scope>
    <source>
        <strain evidence="2">IMI 355082</strain>
    </source>
</reference>
<dbReference type="EMBL" id="JAPEVB010000004">
    <property type="protein sequence ID" value="KAJ4389999.1"/>
    <property type="molecule type" value="Genomic_DNA"/>
</dbReference>
<evidence type="ECO:0000256" key="1">
    <source>
        <dbReference type="SAM" id="MobiDB-lite"/>
    </source>
</evidence>
<dbReference type="AlphaFoldDB" id="A0A9W8YRE7"/>
<comment type="caution">
    <text evidence="2">The sequence shown here is derived from an EMBL/GenBank/DDBJ whole genome shotgun (WGS) entry which is preliminary data.</text>
</comment>
<feature type="region of interest" description="Disordered" evidence="1">
    <location>
        <begin position="78"/>
        <end position="100"/>
    </location>
</feature>
<evidence type="ECO:0000313" key="2">
    <source>
        <dbReference type="EMBL" id="KAJ4389999.1"/>
    </source>
</evidence>
<dbReference type="SUPFAM" id="SSF55729">
    <property type="entry name" value="Acyl-CoA N-acyltransferases (Nat)"/>
    <property type="match status" value="1"/>
</dbReference>
<dbReference type="InterPro" id="IPR016181">
    <property type="entry name" value="Acyl_CoA_acyltransferase"/>
</dbReference>
<evidence type="ECO:0000313" key="3">
    <source>
        <dbReference type="Proteomes" id="UP001140453"/>
    </source>
</evidence>
<organism evidence="2 3">
    <name type="scientific">Gnomoniopsis smithogilvyi</name>
    <dbReference type="NCBI Taxonomy" id="1191159"/>
    <lineage>
        <taxon>Eukaryota</taxon>
        <taxon>Fungi</taxon>
        <taxon>Dikarya</taxon>
        <taxon>Ascomycota</taxon>
        <taxon>Pezizomycotina</taxon>
        <taxon>Sordariomycetes</taxon>
        <taxon>Sordariomycetidae</taxon>
        <taxon>Diaporthales</taxon>
        <taxon>Gnomoniaceae</taxon>
        <taxon>Gnomoniopsis</taxon>
    </lineage>
</organism>
<dbReference type="OrthoDB" id="2326446at2759"/>
<dbReference type="Proteomes" id="UP001140453">
    <property type="component" value="Unassembled WGS sequence"/>
</dbReference>
<proteinExistence type="predicted"/>
<gene>
    <name evidence="2" type="ORF">N0V93_007472</name>
</gene>
<protein>
    <submittedName>
        <fullName evidence="2">Uncharacterized protein</fullName>
    </submittedName>
</protein>
<accession>A0A9W8YRE7</accession>
<sequence>MGAANPRIDLVPWEYDSSEHVERMYLQRLACGWRSEEVREKWTGLGREGQKTLYWVVIRDDVPDRETIITQHIAHNPKESTPIHDTAPTHWHQPRTPSGRPIHPIGHISLDIRKEQNASLNLKDEGIFWVAGLFISHVLQAAGFGREVMQRAEAIAAQPPLNGKWIVLDTMSREQQMSSAFVQTMYLAQGREAPAVAIQDWYERQGYQVFAMEKGGYKWQNPTTGEREDIDYLFLRKRLQE</sequence>
<keyword evidence="3" id="KW-1185">Reference proteome</keyword>
<dbReference type="Gene3D" id="3.40.630.30">
    <property type="match status" value="1"/>
</dbReference>